<dbReference type="GO" id="GO:0005886">
    <property type="term" value="C:plasma membrane"/>
    <property type="evidence" value="ECO:0007669"/>
    <property type="project" value="TreeGrafter"/>
</dbReference>
<proteinExistence type="predicted"/>
<dbReference type="SUPFAM" id="SSF161111">
    <property type="entry name" value="Cation efflux protein transmembrane domain-like"/>
    <property type="match status" value="1"/>
</dbReference>
<comment type="caution">
    <text evidence="7">The sequence shown here is derived from an EMBL/GenBank/DDBJ whole genome shotgun (WGS) entry which is preliminary data.</text>
</comment>
<protein>
    <recommendedName>
        <fullName evidence="6">Cation efflux protein transmembrane domain-containing protein</fullName>
    </recommendedName>
</protein>
<evidence type="ECO:0000256" key="4">
    <source>
        <dbReference type="ARBA" id="ARBA00023136"/>
    </source>
</evidence>
<feature type="domain" description="Cation efflux protein transmembrane" evidence="6">
    <location>
        <begin position="4"/>
        <end position="186"/>
    </location>
</feature>
<evidence type="ECO:0000256" key="5">
    <source>
        <dbReference type="SAM" id="Phobius"/>
    </source>
</evidence>
<feature type="transmembrane region" description="Helical" evidence="5">
    <location>
        <begin position="137"/>
        <end position="159"/>
    </location>
</feature>
<feature type="transmembrane region" description="Helical" evidence="5">
    <location>
        <begin position="7"/>
        <end position="28"/>
    </location>
</feature>
<feature type="transmembrane region" description="Helical" evidence="5">
    <location>
        <begin position="74"/>
        <end position="94"/>
    </location>
</feature>
<dbReference type="InterPro" id="IPR058533">
    <property type="entry name" value="Cation_efflux_TM"/>
</dbReference>
<dbReference type="InterPro" id="IPR050681">
    <property type="entry name" value="CDF/SLC30A"/>
</dbReference>
<name>A0A0F9NEY2_9ZZZZ</name>
<keyword evidence="4 5" id="KW-0472">Membrane</keyword>
<reference evidence="7" key="1">
    <citation type="journal article" date="2015" name="Nature">
        <title>Complex archaea that bridge the gap between prokaryotes and eukaryotes.</title>
        <authorList>
            <person name="Spang A."/>
            <person name="Saw J.H."/>
            <person name="Jorgensen S.L."/>
            <person name="Zaremba-Niedzwiedzka K."/>
            <person name="Martijn J."/>
            <person name="Lind A.E."/>
            <person name="van Eijk R."/>
            <person name="Schleper C."/>
            <person name="Guy L."/>
            <person name="Ettema T.J."/>
        </authorList>
    </citation>
    <scope>NUCLEOTIDE SEQUENCE</scope>
</reference>
<dbReference type="InterPro" id="IPR027469">
    <property type="entry name" value="Cation_efflux_TMD_sf"/>
</dbReference>
<feature type="transmembrane region" description="Helical" evidence="5">
    <location>
        <begin position="165"/>
        <end position="184"/>
    </location>
</feature>
<dbReference type="AlphaFoldDB" id="A0A0F9NEY2"/>
<gene>
    <name evidence="7" type="ORF">LCGC14_0958880</name>
</gene>
<dbReference type="PANTHER" id="PTHR11562">
    <property type="entry name" value="CATION EFFLUX PROTEIN/ ZINC TRANSPORTER"/>
    <property type="match status" value="1"/>
</dbReference>
<dbReference type="InterPro" id="IPR002524">
    <property type="entry name" value="Cation_efflux"/>
</dbReference>
<dbReference type="Pfam" id="PF01545">
    <property type="entry name" value="Cation_efflux"/>
    <property type="match status" value="1"/>
</dbReference>
<evidence type="ECO:0000256" key="1">
    <source>
        <dbReference type="ARBA" id="ARBA00004141"/>
    </source>
</evidence>
<dbReference type="EMBL" id="LAZR01003457">
    <property type="protein sequence ID" value="KKN18120.1"/>
    <property type="molecule type" value="Genomic_DNA"/>
</dbReference>
<keyword evidence="3 5" id="KW-1133">Transmembrane helix</keyword>
<evidence type="ECO:0000313" key="7">
    <source>
        <dbReference type="EMBL" id="KKN18120.1"/>
    </source>
</evidence>
<evidence type="ECO:0000256" key="2">
    <source>
        <dbReference type="ARBA" id="ARBA00022692"/>
    </source>
</evidence>
<evidence type="ECO:0000259" key="6">
    <source>
        <dbReference type="Pfam" id="PF01545"/>
    </source>
</evidence>
<dbReference type="GO" id="GO:0005385">
    <property type="term" value="F:zinc ion transmembrane transporter activity"/>
    <property type="evidence" value="ECO:0007669"/>
    <property type="project" value="TreeGrafter"/>
</dbReference>
<keyword evidence="2 5" id="KW-0812">Transmembrane</keyword>
<dbReference type="PANTHER" id="PTHR11562:SF17">
    <property type="entry name" value="RE54080P-RELATED"/>
    <property type="match status" value="1"/>
</dbReference>
<feature type="transmembrane region" description="Helical" evidence="5">
    <location>
        <begin position="106"/>
        <end position="125"/>
    </location>
</feature>
<comment type="subcellular location">
    <subcellularLocation>
        <location evidence="1">Membrane</location>
        <topology evidence="1">Multi-pass membrane protein</topology>
    </subcellularLocation>
</comment>
<feature type="non-terminal residue" evidence="7">
    <location>
        <position position="1"/>
    </location>
</feature>
<accession>A0A0F9NEY2</accession>
<dbReference type="NCBIfam" id="TIGR01297">
    <property type="entry name" value="CDF"/>
    <property type="match status" value="1"/>
</dbReference>
<organism evidence="7">
    <name type="scientific">marine sediment metagenome</name>
    <dbReference type="NCBI Taxonomy" id="412755"/>
    <lineage>
        <taxon>unclassified sequences</taxon>
        <taxon>metagenomes</taxon>
        <taxon>ecological metagenomes</taxon>
    </lineage>
</organism>
<evidence type="ECO:0000256" key="3">
    <source>
        <dbReference type="ARBA" id="ARBA00022989"/>
    </source>
</evidence>
<feature type="transmembrane region" description="Helical" evidence="5">
    <location>
        <begin position="34"/>
        <end position="53"/>
    </location>
</feature>
<dbReference type="Gene3D" id="1.20.1510.10">
    <property type="entry name" value="Cation efflux protein transmembrane domain"/>
    <property type="match status" value="1"/>
</dbReference>
<sequence length="203" mass="22279">SSSIFIVFIFTVIFLVVEIVGGIISGSLSLIADGFHMTTDAFALGLTLIAFWISQKPTEPTHTFGFRRAEIIAALLNGVLLIILSLIIVIGALSRFNTNYEIDSGLMFYIALVGLLINFFGMYKLKDDRKSNLNMRGAFLHLVGDTLGSLGALSAAVIIFFTGEVVVDILVSLLIMLLSLYNGFNLSNMKQMDKQCSKKRNLE</sequence>